<evidence type="ECO:0000256" key="5">
    <source>
        <dbReference type="ARBA" id="ARBA00023136"/>
    </source>
</evidence>
<organism evidence="9 10">
    <name type="scientific">Candidatus Liptonbacteria bacterium RIFCSPLOWO2_01_FULL_52_25</name>
    <dbReference type="NCBI Taxonomy" id="1798650"/>
    <lineage>
        <taxon>Bacteria</taxon>
        <taxon>Candidatus Liptoniibacteriota</taxon>
    </lineage>
</organism>
<dbReference type="InterPro" id="IPR011577">
    <property type="entry name" value="Cyt_b561_bac/Ni-Hgenase"/>
</dbReference>
<dbReference type="GO" id="GO:0009055">
    <property type="term" value="F:electron transfer activity"/>
    <property type="evidence" value="ECO:0007669"/>
    <property type="project" value="InterPro"/>
</dbReference>
<dbReference type="Pfam" id="PF00174">
    <property type="entry name" value="Oxidored_molyb"/>
    <property type="match status" value="1"/>
</dbReference>
<evidence type="ECO:0000256" key="4">
    <source>
        <dbReference type="ARBA" id="ARBA00022989"/>
    </source>
</evidence>
<evidence type="ECO:0000256" key="1">
    <source>
        <dbReference type="ARBA" id="ARBA00004651"/>
    </source>
</evidence>
<dbReference type="SUPFAM" id="SSF56524">
    <property type="entry name" value="Oxidoreductase molybdopterin-binding domain"/>
    <property type="match status" value="1"/>
</dbReference>
<evidence type="ECO:0000259" key="8">
    <source>
        <dbReference type="Pfam" id="PF01292"/>
    </source>
</evidence>
<feature type="transmembrane region" description="Helical" evidence="6">
    <location>
        <begin position="242"/>
        <end position="266"/>
    </location>
</feature>
<feature type="transmembrane region" description="Helical" evidence="6">
    <location>
        <begin position="156"/>
        <end position="181"/>
    </location>
</feature>
<proteinExistence type="predicted"/>
<dbReference type="STRING" id="1798650.A2945_05055"/>
<evidence type="ECO:0008006" key="11">
    <source>
        <dbReference type="Google" id="ProtNLM"/>
    </source>
</evidence>
<evidence type="ECO:0000313" key="9">
    <source>
        <dbReference type="EMBL" id="OGY99305.1"/>
    </source>
</evidence>
<feature type="domain" description="Cytochrome b561 bacterial/Ni-hydrogenase" evidence="8">
    <location>
        <begin position="4"/>
        <end position="222"/>
    </location>
</feature>
<evidence type="ECO:0000256" key="2">
    <source>
        <dbReference type="ARBA" id="ARBA00022475"/>
    </source>
</evidence>
<feature type="transmembrane region" description="Helical" evidence="6">
    <location>
        <begin position="202"/>
        <end position="222"/>
    </location>
</feature>
<dbReference type="GO" id="GO:0022904">
    <property type="term" value="P:respiratory electron transport chain"/>
    <property type="evidence" value="ECO:0007669"/>
    <property type="project" value="InterPro"/>
</dbReference>
<dbReference type="AlphaFoldDB" id="A0A1G2CD51"/>
<sequence>MIGFPLWLQITHFLNIILMTLLARSGLQILADHPKLYWNDDTTPGSEWIKFGKKVMPKDELWTSIDEAEYINPILGITGGNHNLGSARRWHFFAAILFVANGLTYVTLLFVTGQWVRLVPTSWSIFPAAFNNLVEYLSFRIPPASSFTPYDPLQQLTYFAVVFIFAPFMVFTGLALSPALAGRFPWYIKIFGGRQAARSLHFLGLVGIMGFLVIHLLLVALVNGRANLLNITLGGPSGDWNLAVAIFSAAIVFTILLNIWITWYTLHHQRKVQNALDPFINFFTRLLSRMPSRQHYAKKDISPYFRVNGRPPKDEKWQHLAKNNFKDWKLNVGGLVKNKLALSLDDLRTSFSKSEQITKHNCIQGWSAVAEWGGVPVAELIKRAEPLPNARYIVFHAFDKDDQGLEYYTSYTIEEMMMPQSLLAYEMNGQPLPIVYGAPLRVRAESRLGFKMVKYLKSMEFIADRKEVGSGYGGYRDDVQFFDNVATI</sequence>
<dbReference type="InterPro" id="IPR016174">
    <property type="entry name" value="Di-haem_cyt_TM"/>
</dbReference>
<comment type="subcellular location">
    <subcellularLocation>
        <location evidence="1">Cell membrane</location>
        <topology evidence="1">Multi-pass membrane protein</topology>
    </subcellularLocation>
</comment>
<keyword evidence="5 6" id="KW-0472">Membrane</keyword>
<feature type="transmembrane region" description="Helical" evidence="6">
    <location>
        <begin position="92"/>
        <end position="116"/>
    </location>
</feature>
<evidence type="ECO:0000256" key="6">
    <source>
        <dbReference type="SAM" id="Phobius"/>
    </source>
</evidence>
<evidence type="ECO:0000313" key="10">
    <source>
        <dbReference type="Proteomes" id="UP000178880"/>
    </source>
</evidence>
<evidence type="ECO:0000259" key="7">
    <source>
        <dbReference type="Pfam" id="PF00174"/>
    </source>
</evidence>
<accession>A0A1G2CD51</accession>
<dbReference type="Proteomes" id="UP000178880">
    <property type="component" value="Unassembled WGS sequence"/>
</dbReference>
<feature type="transmembrane region" description="Helical" evidence="6">
    <location>
        <begin position="6"/>
        <end position="27"/>
    </location>
</feature>
<dbReference type="EMBL" id="MHLA01000017">
    <property type="protein sequence ID" value="OGY99305.1"/>
    <property type="molecule type" value="Genomic_DNA"/>
</dbReference>
<name>A0A1G2CD51_9BACT</name>
<dbReference type="GO" id="GO:0005886">
    <property type="term" value="C:plasma membrane"/>
    <property type="evidence" value="ECO:0007669"/>
    <property type="project" value="UniProtKB-SubCell"/>
</dbReference>
<dbReference type="Pfam" id="PF01292">
    <property type="entry name" value="Ni_hydr_CYTB"/>
    <property type="match status" value="1"/>
</dbReference>
<keyword evidence="3 6" id="KW-0812">Transmembrane</keyword>
<dbReference type="SUPFAM" id="SSF81342">
    <property type="entry name" value="Transmembrane di-heme cytochromes"/>
    <property type="match status" value="1"/>
</dbReference>
<feature type="domain" description="Oxidoreductase molybdopterin-binding" evidence="7">
    <location>
        <begin position="324"/>
        <end position="465"/>
    </location>
</feature>
<gene>
    <name evidence="9" type="ORF">A2945_05055</name>
</gene>
<reference evidence="9 10" key="1">
    <citation type="journal article" date="2016" name="Nat. Commun.">
        <title>Thousands of microbial genomes shed light on interconnected biogeochemical processes in an aquifer system.</title>
        <authorList>
            <person name="Anantharaman K."/>
            <person name="Brown C.T."/>
            <person name="Hug L.A."/>
            <person name="Sharon I."/>
            <person name="Castelle C.J."/>
            <person name="Probst A.J."/>
            <person name="Thomas B.C."/>
            <person name="Singh A."/>
            <person name="Wilkins M.J."/>
            <person name="Karaoz U."/>
            <person name="Brodie E.L."/>
            <person name="Williams K.H."/>
            <person name="Hubbard S.S."/>
            <person name="Banfield J.F."/>
        </authorList>
    </citation>
    <scope>NUCLEOTIDE SEQUENCE [LARGE SCALE GENOMIC DNA]</scope>
</reference>
<dbReference type="InterPro" id="IPR036374">
    <property type="entry name" value="OxRdtase_Mopterin-bd_sf"/>
</dbReference>
<dbReference type="Gene3D" id="3.90.420.10">
    <property type="entry name" value="Oxidoreductase, molybdopterin-binding domain"/>
    <property type="match status" value="1"/>
</dbReference>
<dbReference type="Gene3D" id="1.20.950.20">
    <property type="entry name" value="Transmembrane di-heme cytochromes, Chain C"/>
    <property type="match status" value="1"/>
</dbReference>
<keyword evidence="4 6" id="KW-1133">Transmembrane helix</keyword>
<evidence type="ECO:0000256" key="3">
    <source>
        <dbReference type="ARBA" id="ARBA00022692"/>
    </source>
</evidence>
<keyword evidence="2" id="KW-1003">Cell membrane</keyword>
<protein>
    <recommendedName>
        <fullName evidence="11">Oxidoreductase</fullName>
    </recommendedName>
</protein>
<dbReference type="PANTHER" id="PTHR43032">
    <property type="entry name" value="PROTEIN-METHIONINE-SULFOXIDE REDUCTASE"/>
    <property type="match status" value="1"/>
</dbReference>
<dbReference type="InterPro" id="IPR000572">
    <property type="entry name" value="OxRdtase_Mopterin-bd_dom"/>
</dbReference>
<comment type="caution">
    <text evidence="9">The sequence shown here is derived from an EMBL/GenBank/DDBJ whole genome shotgun (WGS) entry which is preliminary data.</text>
</comment>